<dbReference type="AlphaFoldDB" id="A0A916W5M1"/>
<dbReference type="Gene3D" id="2.60.40.1120">
    <property type="entry name" value="Carboxypeptidase-like, regulatory domain"/>
    <property type="match status" value="1"/>
</dbReference>
<dbReference type="EMBL" id="BMJB01000001">
    <property type="protein sequence ID" value="GGA67983.1"/>
    <property type="molecule type" value="Genomic_DNA"/>
</dbReference>
<feature type="domain" description="TonB-dependent transporter Oar-like beta-barrel" evidence="7">
    <location>
        <begin position="244"/>
        <end position="1219"/>
    </location>
</feature>
<gene>
    <name evidence="8" type="ORF">GCM10011507_19320</name>
</gene>
<proteinExistence type="predicted"/>
<evidence type="ECO:0000256" key="5">
    <source>
        <dbReference type="ARBA" id="ARBA00023136"/>
    </source>
</evidence>
<keyword evidence="2" id="KW-0813">Transport</keyword>
<dbReference type="SUPFAM" id="SSF56935">
    <property type="entry name" value="Porins"/>
    <property type="match status" value="1"/>
</dbReference>
<keyword evidence="6" id="KW-0998">Cell outer membrane</keyword>
<dbReference type="Gene3D" id="2.40.170.20">
    <property type="entry name" value="TonB-dependent receptor, beta-barrel domain"/>
    <property type="match status" value="1"/>
</dbReference>
<dbReference type="RefSeq" id="WP_229668841.1">
    <property type="nucleotide sequence ID" value="NZ_BMJB01000001.1"/>
</dbReference>
<dbReference type="Pfam" id="PF25183">
    <property type="entry name" value="OMP_b-brl_4"/>
    <property type="match status" value="1"/>
</dbReference>
<evidence type="ECO:0000256" key="2">
    <source>
        <dbReference type="ARBA" id="ARBA00022448"/>
    </source>
</evidence>
<sequence>MIVAITGIGCIGSRAQDTTTGSISGTITDATGAAVKGATVGMTNTDRGATIRTVMTNSTGYFTATSLPLGTYTVHISDSGFKPVNVTGIVLHVNDALTVNRVLVAGDVNETVTVSAEEARVNLQDATSAGLINSTQLNEMPLVTRNYETLMNLQPGVAYGGSTDDLTRGPSGLSGASSVVNFSVNGGRNTSNNWTIDGADNVDRGANLTLYTYPSPDAIAEFKTLRGQYSAQFGRNASGQIDVVTKSGTNSVHGSAYEYLRNDAFDANGYANDYLGFPKTPYRYNIFGFSLGGPVFVPKVYNGKDKTFFFISEEWQRIIQYASGVQALVPQASERAGDFSQSGQKINGAWTTGPVTVCTAYTTNSANQTNTCTATGTQVTNLSPIAQSYMKDVYSRVPVPDESYDIAHNSDPHSIFSSFKNQFNNLDSVIRIDQQFGQKLTVFYRYLHDTFPEVLSQGQFTTVPIPGANTATVVNPGTQQLGHGTYIINPTMVVNAGYAYSNGNIVSTPAGFLGSAQSPDIKPTLPYANTVGLVPTIGVSGMTTLNGSVAYTDHGTNHQVFGDITKTLHTNTIIAGFSYNHYQKLENNTTGTQGSFSFANDSQYACPASGPTPGCVPTNSNSGAAEAQGFANLLTGNANGGFSQLSKDPVTDIKESLYEAFLQDNWKATPRLTLNLGVRYAYYGQPWDANGLLSNFDPSKYSAAGAPTISANGLICFTAPCNQTGSNAGQPTTPNGSADYAGINYINGMIFNGPSSANNNQASPYGNKVGAAQKTNFAPRFGFALDVFGDGKTALRGGYGWGFDDAEVSYYETTVFGNPPSVATYSVGQTSFDSPAGGALTGLSSTPGRIQAIPVDYKTPYVQQYSLDIQQQITPTMMMDVGYFGDHGTHLLGALNMNQPAPGAWVGKVQPSNSGSACIDPDTGQQSFLNSTCDRVLNQIKPYIGYFAIDALRTIFSSNYNSLQVKVTKRFSGKSYIDANYTWSRDLTNAQADYSGFIQNIFNINADYGRAAVDRTNILNFDGVWELPWYRSQHGLKGRLIGGWEVSGIYAINSGLPLTVSSSSAYSPSYNLPSGVTSVYNGRTNTGYITDNAGLSALGNTNAGLRPDQIGDPNSGHGVQIHNKGYNQLWFYTGAFAAPSPSSSVPGTARRGTINGPGFNRVDLGIYRNFRIWERLNFQFRAEAFNAVNHTNVQSVTTSVGSSSTFGEVTGYRDARIVQFAGKFTF</sequence>
<dbReference type="InterPro" id="IPR036942">
    <property type="entry name" value="Beta-barrel_TonB_sf"/>
</dbReference>
<keyword evidence="4" id="KW-0812">Transmembrane</keyword>
<comment type="caution">
    <text evidence="8">The sequence shown here is derived from an EMBL/GenBank/DDBJ whole genome shotgun (WGS) entry which is preliminary data.</text>
</comment>
<dbReference type="GO" id="GO:0009279">
    <property type="term" value="C:cell outer membrane"/>
    <property type="evidence" value="ECO:0007669"/>
    <property type="project" value="UniProtKB-SubCell"/>
</dbReference>
<reference evidence="8" key="2">
    <citation type="submission" date="2020-09" db="EMBL/GenBank/DDBJ databases">
        <authorList>
            <person name="Sun Q."/>
            <person name="Zhou Y."/>
        </authorList>
    </citation>
    <scope>NUCLEOTIDE SEQUENCE</scope>
    <source>
        <strain evidence="8">CGMCC 1.15447</strain>
    </source>
</reference>
<dbReference type="InterPro" id="IPR057601">
    <property type="entry name" value="Oar-like_b-barrel"/>
</dbReference>
<dbReference type="Proteomes" id="UP000648801">
    <property type="component" value="Unassembled WGS sequence"/>
</dbReference>
<organism evidence="8 9">
    <name type="scientific">Edaphobacter acidisoli</name>
    <dbReference type="NCBI Taxonomy" id="2040573"/>
    <lineage>
        <taxon>Bacteria</taxon>
        <taxon>Pseudomonadati</taxon>
        <taxon>Acidobacteriota</taxon>
        <taxon>Terriglobia</taxon>
        <taxon>Terriglobales</taxon>
        <taxon>Acidobacteriaceae</taxon>
        <taxon>Edaphobacter</taxon>
    </lineage>
</organism>
<keyword evidence="5" id="KW-0472">Membrane</keyword>
<evidence type="ECO:0000256" key="4">
    <source>
        <dbReference type="ARBA" id="ARBA00022692"/>
    </source>
</evidence>
<dbReference type="PANTHER" id="PTHR30069">
    <property type="entry name" value="TONB-DEPENDENT OUTER MEMBRANE RECEPTOR"/>
    <property type="match status" value="1"/>
</dbReference>
<keyword evidence="3" id="KW-1134">Transmembrane beta strand</keyword>
<evidence type="ECO:0000313" key="9">
    <source>
        <dbReference type="Proteomes" id="UP000648801"/>
    </source>
</evidence>
<accession>A0A916W5M1</accession>
<evidence type="ECO:0000256" key="6">
    <source>
        <dbReference type="ARBA" id="ARBA00023237"/>
    </source>
</evidence>
<evidence type="ECO:0000256" key="3">
    <source>
        <dbReference type="ARBA" id="ARBA00022452"/>
    </source>
</evidence>
<dbReference type="GO" id="GO:0015344">
    <property type="term" value="F:siderophore uptake transmembrane transporter activity"/>
    <property type="evidence" value="ECO:0007669"/>
    <property type="project" value="TreeGrafter"/>
</dbReference>
<evidence type="ECO:0000256" key="1">
    <source>
        <dbReference type="ARBA" id="ARBA00004571"/>
    </source>
</evidence>
<reference evidence="8" key="1">
    <citation type="journal article" date="2014" name="Int. J. Syst. Evol. Microbiol.">
        <title>Complete genome sequence of Corynebacterium casei LMG S-19264T (=DSM 44701T), isolated from a smear-ripened cheese.</title>
        <authorList>
            <consortium name="US DOE Joint Genome Institute (JGI-PGF)"/>
            <person name="Walter F."/>
            <person name="Albersmeier A."/>
            <person name="Kalinowski J."/>
            <person name="Ruckert C."/>
        </authorList>
    </citation>
    <scope>NUCLEOTIDE SEQUENCE</scope>
    <source>
        <strain evidence="8">CGMCC 1.15447</strain>
    </source>
</reference>
<keyword evidence="9" id="KW-1185">Reference proteome</keyword>
<evidence type="ECO:0000259" key="7">
    <source>
        <dbReference type="Pfam" id="PF25183"/>
    </source>
</evidence>
<dbReference type="Pfam" id="PF13620">
    <property type="entry name" value="CarboxypepD_reg"/>
    <property type="match status" value="1"/>
</dbReference>
<dbReference type="InterPro" id="IPR039426">
    <property type="entry name" value="TonB-dep_rcpt-like"/>
</dbReference>
<dbReference type="SUPFAM" id="SSF49464">
    <property type="entry name" value="Carboxypeptidase regulatory domain-like"/>
    <property type="match status" value="1"/>
</dbReference>
<comment type="subcellular location">
    <subcellularLocation>
        <location evidence="1">Cell outer membrane</location>
        <topology evidence="1">Multi-pass membrane protein</topology>
    </subcellularLocation>
</comment>
<evidence type="ECO:0000313" key="8">
    <source>
        <dbReference type="EMBL" id="GGA67983.1"/>
    </source>
</evidence>
<dbReference type="GO" id="GO:0044718">
    <property type="term" value="P:siderophore transmembrane transport"/>
    <property type="evidence" value="ECO:0007669"/>
    <property type="project" value="TreeGrafter"/>
</dbReference>
<protein>
    <recommendedName>
        <fullName evidence="7">TonB-dependent transporter Oar-like beta-barrel domain-containing protein</fullName>
    </recommendedName>
</protein>
<name>A0A916W5M1_9BACT</name>
<dbReference type="InterPro" id="IPR008969">
    <property type="entry name" value="CarboxyPept-like_regulatory"/>
</dbReference>
<dbReference type="PANTHER" id="PTHR30069:SF46">
    <property type="entry name" value="OAR PROTEIN"/>
    <property type="match status" value="1"/>
</dbReference>